<evidence type="ECO:0000313" key="2">
    <source>
        <dbReference type="EMBL" id="OGK52597.1"/>
    </source>
</evidence>
<comment type="caution">
    <text evidence="2">The sequence shown here is derived from an EMBL/GenBank/DDBJ whole genome shotgun (WGS) entry which is preliminary data.</text>
</comment>
<evidence type="ECO:0000259" key="1">
    <source>
        <dbReference type="Pfam" id="PF00535"/>
    </source>
</evidence>
<dbReference type="Proteomes" id="UP000176480">
    <property type="component" value="Unassembled WGS sequence"/>
</dbReference>
<dbReference type="Pfam" id="PF00535">
    <property type="entry name" value="Glycos_transf_2"/>
    <property type="match status" value="1"/>
</dbReference>
<dbReference type="InterPro" id="IPR001173">
    <property type="entry name" value="Glyco_trans_2-like"/>
</dbReference>
<protein>
    <recommendedName>
        <fullName evidence="1">Glycosyltransferase 2-like domain-containing protein</fullName>
    </recommendedName>
</protein>
<sequence length="222" mass="25587">MLDKISVIIPCYNYGKYLSDAIESALAQTYKNIEIIVVDDGSTDNTVEIANKYTVKVLTQNNRGLSATRNSGISEATGQWIFPIDADDKITENCFEQLLEKAKKENADIVCPGLQEFEGRNRSHRYADKNLTLEGFKITNQVHASCLYKRGIWEDIGGYDENMKEGHEDWDFWARALQKEYKMVAINEPMFFYRIHPDSMIRKVGAFHIKNRDYILNKLKIT</sequence>
<dbReference type="InterPro" id="IPR050834">
    <property type="entry name" value="Glycosyltransf_2"/>
</dbReference>
<proteinExistence type="predicted"/>
<dbReference type="PANTHER" id="PTHR43685">
    <property type="entry name" value="GLYCOSYLTRANSFERASE"/>
    <property type="match status" value="1"/>
</dbReference>
<evidence type="ECO:0000313" key="3">
    <source>
        <dbReference type="Proteomes" id="UP000176480"/>
    </source>
</evidence>
<dbReference type="AlphaFoldDB" id="A0A1F7JAG8"/>
<name>A0A1F7JAG8_9BACT</name>
<dbReference type="SUPFAM" id="SSF53448">
    <property type="entry name" value="Nucleotide-diphospho-sugar transferases"/>
    <property type="match status" value="1"/>
</dbReference>
<dbReference type="Gene3D" id="3.90.550.10">
    <property type="entry name" value="Spore Coat Polysaccharide Biosynthesis Protein SpsA, Chain A"/>
    <property type="match status" value="1"/>
</dbReference>
<dbReference type="InterPro" id="IPR029044">
    <property type="entry name" value="Nucleotide-diphossugar_trans"/>
</dbReference>
<organism evidence="2 3">
    <name type="scientific">Candidatus Roizmanbacteria bacterium RIFCSPLOWO2_01_FULL_41_22</name>
    <dbReference type="NCBI Taxonomy" id="1802067"/>
    <lineage>
        <taxon>Bacteria</taxon>
        <taxon>Candidatus Roizmaniibacteriota</taxon>
    </lineage>
</organism>
<accession>A0A1F7JAG8</accession>
<dbReference type="STRING" id="1802067.A2966_03590"/>
<gene>
    <name evidence="2" type="ORF">A2966_03590</name>
</gene>
<dbReference type="EMBL" id="MGAR01000005">
    <property type="protein sequence ID" value="OGK52597.1"/>
    <property type="molecule type" value="Genomic_DNA"/>
</dbReference>
<feature type="domain" description="Glycosyltransferase 2-like" evidence="1">
    <location>
        <begin position="6"/>
        <end position="130"/>
    </location>
</feature>
<dbReference type="PANTHER" id="PTHR43685:SF2">
    <property type="entry name" value="GLYCOSYLTRANSFERASE 2-LIKE DOMAIN-CONTAINING PROTEIN"/>
    <property type="match status" value="1"/>
</dbReference>
<reference evidence="2 3" key="1">
    <citation type="journal article" date="2016" name="Nat. Commun.">
        <title>Thousands of microbial genomes shed light on interconnected biogeochemical processes in an aquifer system.</title>
        <authorList>
            <person name="Anantharaman K."/>
            <person name="Brown C.T."/>
            <person name="Hug L.A."/>
            <person name="Sharon I."/>
            <person name="Castelle C.J."/>
            <person name="Probst A.J."/>
            <person name="Thomas B.C."/>
            <person name="Singh A."/>
            <person name="Wilkins M.J."/>
            <person name="Karaoz U."/>
            <person name="Brodie E.L."/>
            <person name="Williams K.H."/>
            <person name="Hubbard S.S."/>
            <person name="Banfield J.F."/>
        </authorList>
    </citation>
    <scope>NUCLEOTIDE SEQUENCE [LARGE SCALE GENOMIC DNA]</scope>
</reference>